<evidence type="ECO:0000256" key="3">
    <source>
        <dbReference type="ARBA" id="ARBA00022723"/>
    </source>
</evidence>
<comment type="caution">
    <text evidence="8">The sequence shown here is derived from an EMBL/GenBank/DDBJ whole genome shotgun (WGS) entry which is preliminary data.</text>
</comment>
<dbReference type="OrthoDB" id="103349at2759"/>
<feature type="domain" description="Sulfatase N-terminal" evidence="7">
    <location>
        <begin position="39"/>
        <end position="377"/>
    </location>
</feature>
<dbReference type="STRING" id="947166.A0A1D1UKA9"/>
<comment type="cofactor">
    <cofactor evidence="1">
        <name>Ca(2+)</name>
        <dbReference type="ChEBI" id="CHEBI:29108"/>
    </cofactor>
</comment>
<evidence type="ECO:0000256" key="6">
    <source>
        <dbReference type="SAM" id="SignalP"/>
    </source>
</evidence>
<dbReference type="Gene3D" id="3.30.1120.10">
    <property type="match status" value="1"/>
</dbReference>
<organism evidence="8 9">
    <name type="scientific">Ramazzottius varieornatus</name>
    <name type="common">Water bear</name>
    <name type="synonym">Tardigrade</name>
    <dbReference type="NCBI Taxonomy" id="947166"/>
    <lineage>
        <taxon>Eukaryota</taxon>
        <taxon>Metazoa</taxon>
        <taxon>Ecdysozoa</taxon>
        <taxon>Tardigrada</taxon>
        <taxon>Eutardigrada</taxon>
        <taxon>Parachela</taxon>
        <taxon>Hypsibioidea</taxon>
        <taxon>Ramazzottiidae</taxon>
        <taxon>Ramazzottius</taxon>
    </lineage>
</organism>
<evidence type="ECO:0000256" key="5">
    <source>
        <dbReference type="ARBA" id="ARBA00023180"/>
    </source>
</evidence>
<dbReference type="Gene3D" id="3.40.720.10">
    <property type="entry name" value="Alkaline Phosphatase, subunit A"/>
    <property type="match status" value="1"/>
</dbReference>
<sequence length="563" mass="62033">MKIAIVCFSSAFIPLAVGQLFLNDINLLNDASRKGSQRPNVLIFMADDLGHADVGYSEGNLQTPTPNIDKLACDGVILHRHYSAAQGSPSRASFLTAKNPFTVGMQSANFHAGEPWGLPLAYKIQPEYFKDLGYATHAIGKWNLGDSQRAFFPNNRGFDTWYGFSADAINYFNYTAGWITPFPVSGRALRDQGVAVPANVTNNVYAPDLFTSEAEQLIRDSDSRTPFYMYFATPAPHTAFADFRAVQHTMAQFELRPAVAALSSQFLERKKQLAVIQSLDDSFRRLVEALTNKGIINNTIIVFLSDNGAPIPQTATHLRGSNHGSNWPLRLGKGSLFEGGVRTLAFLWTPLIPKRGRITKQLFSNTDWLPTLYEAVGGSLNDLLATDGQSHWQSLIRGMDDGPRTEIALNIDGLNNQAGMIYQDLDGNLYKYISGDVFDNSFTGWARTEGTSEDNPMTVFSAAAVKCNFPPGVEVSPCRPWEKPCLFDLTNDPCEVNSIAASNPVLVKLLAQKLSLYNQTAIPAVAGPFDIRADPENWNGIWTPWLDPLEVIDSNMVSFTNLN</sequence>
<evidence type="ECO:0000313" key="9">
    <source>
        <dbReference type="Proteomes" id="UP000186922"/>
    </source>
</evidence>
<comment type="similarity">
    <text evidence="2">Belongs to the sulfatase family.</text>
</comment>
<evidence type="ECO:0000256" key="4">
    <source>
        <dbReference type="ARBA" id="ARBA00022837"/>
    </source>
</evidence>
<accession>A0A1D1UKA9</accession>
<evidence type="ECO:0000256" key="1">
    <source>
        <dbReference type="ARBA" id="ARBA00001913"/>
    </source>
</evidence>
<dbReference type="SUPFAM" id="SSF53649">
    <property type="entry name" value="Alkaline phosphatase-like"/>
    <property type="match status" value="1"/>
</dbReference>
<keyword evidence="9" id="KW-1185">Reference proteome</keyword>
<dbReference type="GO" id="GO:0046872">
    <property type="term" value="F:metal ion binding"/>
    <property type="evidence" value="ECO:0007669"/>
    <property type="project" value="UniProtKB-KW"/>
</dbReference>
<dbReference type="PANTHER" id="PTHR10342:SF264">
    <property type="entry name" value="MIP05773P-RELATED"/>
    <property type="match status" value="1"/>
</dbReference>
<proteinExistence type="inferred from homology"/>
<name>A0A1D1UKA9_RAMVA</name>
<evidence type="ECO:0000259" key="7">
    <source>
        <dbReference type="Pfam" id="PF00884"/>
    </source>
</evidence>
<dbReference type="Proteomes" id="UP000186922">
    <property type="component" value="Unassembled WGS sequence"/>
</dbReference>
<dbReference type="Pfam" id="PF00884">
    <property type="entry name" value="Sulfatase"/>
    <property type="match status" value="1"/>
</dbReference>
<evidence type="ECO:0000256" key="2">
    <source>
        <dbReference type="ARBA" id="ARBA00008779"/>
    </source>
</evidence>
<dbReference type="InterPro" id="IPR000917">
    <property type="entry name" value="Sulfatase_N"/>
</dbReference>
<dbReference type="PANTHER" id="PTHR10342">
    <property type="entry name" value="ARYLSULFATASE"/>
    <property type="match status" value="1"/>
</dbReference>
<dbReference type="GO" id="GO:0008484">
    <property type="term" value="F:sulfuric ester hydrolase activity"/>
    <property type="evidence" value="ECO:0007669"/>
    <property type="project" value="InterPro"/>
</dbReference>
<dbReference type="InterPro" id="IPR047115">
    <property type="entry name" value="ARSB"/>
</dbReference>
<feature type="signal peptide" evidence="6">
    <location>
        <begin position="1"/>
        <end position="18"/>
    </location>
</feature>
<keyword evidence="4" id="KW-0106">Calcium</keyword>
<protein>
    <recommendedName>
        <fullName evidence="7">Sulfatase N-terminal domain-containing protein</fullName>
    </recommendedName>
</protein>
<feature type="chain" id="PRO_5008897309" description="Sulfatase N-terminal domain-containing protein" evidence="6">
    <location>
        <begin position="19"/>
        <end position="563"/>
    </location>
</feature>
<keyword evidence="5" id="KW-0325">Glycoprotein</keyword>
<evidence type="ECO:0000313" key="8">
    <source>
        <dbReference type="EMBL" id="GAU88072.1"/>
    </source>
</evidence>
<keyword evidence="6" id="KW-0732">Signal</keyword>
<dbReference type="InterPro" id="IPR017850">
    <property type="entry name" value="Alkaline_phosphatase_core_sf"/>
</dbReference>
<dbReference type="EMBL" id="BDGG01000001">
    <property type="protein sequence ID" value="GAU88072.1"/>
    <property type="molecule type" value="Genomic_DNA"/>
</dbReference>
<keyword evidence="3" id="KW-0479">Metal-binding</keyword>
<dbReference type="CDD" id="cd16029">
    <property type="entry name" value="4-S"/>
    <property type="match status" value="1"/>
</dbReference>
<reference evidence="8 9" key="1">
    <citation type="journal article" date="2016" name="Nat. Commun.">
        <title>Extremotolerant tardigrade genome and improved radiotolerance of human cultured cells by tardigrade-unique protein.</title>
        <authorList>
            <person name="Hashimoto T."/>
            <person name="Horikawa D.D."/>
            <person name="Saito Y."/>
            <person name="Kuwahara H."/>
            <person name="Kozuka-Hata H."/>
            <person name="Shin-I T."/>
            <person name="Minakuchi Y."/>
            <person name="Ohishi K."/>
            <person name="Motoyama A."/>
            <person name="Aizu T."/>
            <person name="Enomoto A."/>
            <person name="Kondo K."/>
            <person name="Tanaka S."/>
            <person name="Hara Y."/>
            <person name="Koshikawa S."/>
            <person name="Sagara H."/>
            <person name="Miura T."/>
            <person name="Yokobori S."/>
            <person name="Miyagawa K."/>
            <person name="Suzuki Y."/>
            <person name="Kubo T."/>
            <person name="Oyama M."/>
            <person name="Kohara Y."/>
            <person name="Fujiyama A."/>
            <person name="Arakawa K."/>
            <person name="Katayama T."/>
            <person name="Toyoda A."/>
            <person name="Kunieda T."/>
        </authorList>
    </citation>
    <scope>NUCLEOTIDE SEQUENCE [LARGE SCALE GENOMIC DNA]</scope>
    <source>
        <strain evidence="8 9">YOKOZUNA-1</strain>
    </source>
</reference>
<gene>
    <name evidence="8" type="primary">RvY_00835-1</name>
    <name evidence="8" type="synonym">RvY_00835.1</name>
    <name evidence="8" type="ORF">RvY_00835</name>
</gene>
<dbReference type="AlphaFoldDB" id="A0A1D1UKA9"/>